<gene>
    <name evidence="1" type="ORF">B5F96_09470</name>
</gene>
<protein>
    <recommendedName>
        <fullName evidence="3">FimB/Mfa2 family fimbrial subunit</fullName>
    </recommendedName>
</protein>
<comment type="caution">
    <text evidence="1">The sequence shown here is derived from an EMBL/GenBank/DDBJ whole genome shotgun (WGS) entry which is preliminary data.</text>
</comment>
<evidence type="ECO:0000313" key="1">
    <source>
        <dbReference type="EMBL" id="OUO05257.1"/>
    </source>
</evidence>
<name>A0A9Q5X803_9BACT</name>
<dbReference type="EMBL" id="NFIJ01000008">
    <property type="protein sequence ID" value="OUO05257.1"/>
    <property type="molecule type" value="Genomic_DNA"/>
</dbReference>
<dbReference type="GeneID" id="93410219"/>
<organism evidence="1 2">
    <name type="scientific">Parabacteroides johnsonii</name>
    <dbReference type="NCBI Taxonomy" id="387661"/>
    <lineage>
        <taxon>Bacteria</taxon>
        <taxon>Pseudomonadati</taxon>
        <taxon>Bacteroidota</taxon>
        <taxon>Bacteroidia</taxon>
        <taxon>Bacteroidales</taxon>
        <taxon>Tannerellaceae</taxon>
        <taxon>Parabacteroides</taxon>
    </lineage>
</organism>
<sequence length="320" mass="36340">MRKNVFYILAYAFCLAGCNDAPSFEEEGVPQIKVSQIMFNIQMEKEVISFPQTKSMPDNTIPEPFAPSKAEGDPELNELCSTIEYVVFKEENGVSVFSKHKQFVYDPSDLDADFGCIYDSLPQGNYTFYFIAHNSPMATLSESIFSFDEISDTFYKGLPLEIGVAEEINESIVLDRIVSRIEFMATDPITEAIKQFDMEIEGRAIQFDITDGGGIKAAEKETVTHIFTSEEVGISNKIHSFYTFVPSLEKPITARLSAISLNDEAIRERQVKNIIPEKNKIIRYKGRLYSRSESDDTFQISIYNNGKWEETTDVELPDYE</sequence>
<dbReference type="RefSeq" id="WP_008152773.1">
    <property type="nucleotide sequence ID" value="NZ_CAJLBM010000022.1"/>
</dbReference>
<evidence type="ECO:0008006" key="3">
    <source>
        <dbReference type="Google" id="ProtNLM"/>
    </source>
</evidence>
<evidence type="ECO:0000313" key="2">
    <source>
        <dbReference type="Proteomes" id="UP000195975"/>
    </source>
</evidence>
<dbReference type="Proteomes" id="UP000195975">
    <property type="component" value="Unassembled WGS sequence"/>
</dbReference>
<proteinExistence type="predicted"/>
<accession>A0A9Q5X803</accession>
<dbReference type="AlphaFoldDB" id="A0A9Q5X803"/>
<reference evidence="2" key="1">
    <citation type="submission" date="2017-04" db="EMBL/GenBank/DDBJ databases">
        <title>Function of individual gut microbiota members based on whole genome sequencing of pure cultures obtained from chicken caecum.</title>
        <authorList>
            <person name="Medvecky M."/>
            <person name="Cejkova D."/>
            <person name="Polansky O."/>
            <person name="Karasova D."/>
            <person name="Kubasova T."/>
            <person name="Cizek A."/>
            <person name="Rychlik I."/>
        </authorList>
    </citation>
    <scope>NUCLEOTIDE SEQUENCE [LARGE SCALE GENOMIC DNA]</scope>
    <source>
        <strain evidence="2">An42</strain>
    </source>
</reference>